<proteinExistence type="predicted"/>
<dbReference type="AlphaFoldDB" id="A0A9X8R4E9"/>
<sequence>MTQPNYPMIPTKCPYSFRQMDPDQQHSEFAPPGAELPAGWQNSGVITFALAGARTSGKSIYIAMAIKLLEQLTINFGGTFDPADEFTENSFRENYEVPLFGNDESHPRVLSPTAPIDNPDAYQRRPLIYRLGRPKRFNQPNPQQIFVVFRDIAGEDLEARDIRAKSEHLDFLQHADSVIYLYDPLAVSQIRSLVEGLVPTDSRSEASPADVLKNVIEVLGPARPDISLTLAKFDILQEIDRLETGGFAATGSGSTSWPEVMNNLGAAFRRAGSGASRPFDRADSELVHEETRSMLHSLGAQEMFNALEQPLGPPHNYHCHVVSSLGAPPSGDSISDYGIAPFRVLDPMRRVFNNYGLF</sequence>
<comment type="caution">
    <text evidence="1">The sequence shown here is derived from an EMBL/GenBank/DDBJ whole genome shotgun (WGS) entry which is preliminary data.</text>
</comment>
<protein>
    <submittedName>
        <fullName evidence="1">Uncharacterized protein</fullName>
    </submittedName>
</protein>
<name>A0A9X8R4E9_9CORY</name>
<dbReference type="EMBL" id="FTMH01000011">
    <property type="protein sequence ID" value="SIQ33588.1"/>
    <property type="molecule type" value="Genomic_DNA"/>
</dbReference>
<evidence type="ECO:0000313" key="2">
    <source>
        <dbReference type="Proteomes" id="UP000185547"/>
    </source>
</evidence>
<gene>
    <name evidence="1" type="ORF">SAMN05421802_11161</name>
</gene>
<reference evidence="1 2" key="1">
    <citation type="submission" date="2017-01" db="EMBL/GenBank/DDBJ databases">
        <authorList>
            <person name="Varghese N."/>
            <person name="Submissions S."/>
        </authorList>
    </citation>
    <scope>NUCLEOTIDE SEQUENCE [LARGE SCALE GENOMIC DNA]</scope>
    <source>
        <strain evidence="1 2">DSM 44280</strain>
    </source>
</reference>
<dbReference type="OrthoDB" id="143162at2"/>
<keyword evidence="2" id="KW-1185">Reference proteome</keyword>
<dbReference type="Proteomes" id="UP000185547">
    <property type="component" value="Unassembled WGS sequence"/>
</dbReference>
<dbReference type="RefSeq" id="WP_063938664.1">
    <property type="nucleotide sequence ID" value="NZ_FTMH01000011.1"/>
</dbReference>
<accession>A0A9X8R4E9</accession>
<evidence type="ECO:0000313" key="1">
    <source>
        <dbReference type="EMBL" id="SIQ33588.1"/>
    </source>
</evidence>
<organism evidence="1 2">
    <name type="scientific">Corynebacterium afermentans</name>
    <dbReference type="NCBI Taxonomy" id="38286"/>
    <lineage>
        <taxon>Bacteria</taxon>
        <taxon>Bacillati</taxon>
        <taxon>Actinomycetota</taxon>
        <taxon>Actinomycetes</taxon>
        <taxon>Mycobacteriales</taxon>
        <taxon>Corynebacteriaceae</taxon>
        <taxon>Corynebacterium</taxon>
    </lineage>
</organism>